<keyword evidence="1" id="KW-0812">Transmembrane</keyword>
<dbReference type="Proteomes" id="UP000270094">
    <property type="component" value="Unassembled WGS sequence"/>
</dbReference>
<feature type="transmembrane region" description="Helical" evidence="1">
    <location>
        <begin position="6"/>
        <end position="29"/>
    </location>
</feature>
<accession>A0A3P7J7J1</accession>
<feature type="transmembrane region" description="Helical" evidence="1">
    <location>
        <begin position="41"/>
        <end position="61"/>
    </location>
</feature>
<organism evidence="2 3">
    <name type="scientific">Strongylus vulgaris</name>
    <name type="common">Blood worm</name>
    <dbReference type="NCBI Taxonomy" id="40348"/>
    <lineage>
        <taxon>Eukaryota</taxon>
        <taxon>Metazoa</taxon>
        <taxon>Ecdysozoa</taxon>
        <taxon>Nematoda</taxon>
        <taxon>Chromadorea</taxon>
        <taxon>Rhabditida</taxon>
        <taxon>Rhabditina</taxon>
        <taxon>Rhabditomorpha</taxon>
        <taxon>Strongyloidea</taxon>
        <taxon>Strongylidae</taxon>
        <taxon>Strongylus</taxon>
    </lineage>
</organism>
<sequence>MSCTVVIIYEVLSVFFIIKTMYAITKLAYIKAQKFWKETGLVVFVAIDCLLGAVDCIYETADLFGFKSSSNPVFQYINGNYALLLFLIVSMNSYSITFLSGEVRAEFVKFLLCWRKKAPQKRIAFSSSPSRIDAS</sequence>
<protein>
    <recommendedName>
        <fullName evidence="4">Serpentine receptor class gamma</fullName>
    </recommendedName>
</protein>
<keyword evidence="1" id="KW-1133">Transmembrane helix</keyword>
<evidence type="ECO:0008006" key="4">
    <source>
        <dbReference type="Google" id="ProtNLM"/>
    </source>
</evidence>
<proteinExistence type="predicted"/>
<reference evidence="2 3" key="1">
    <citation type="submission" date="2018-11" db="EMBL/GenBank/DDBJ databases">
        <authorList>
            <consortium name="Pathogen Informatics"/>
        </authorList>
    </citation>
    <scope>NUCLEOTIDE SEQUENCE [LARGE SCALE GENOMIC DNA]</scope>
</reference>
<evidence type="ECO:0000256" key="1">
    <source>
        <dbReference type="SAM" id="Phobius"/>
    </source>
</evidence>
<evidence type="ECO:0000313" key="3">
    <source>
        <dbReference type="Proteomes" id="UP000270094"/>
    </source>
</evidence>
<keyword evidence="3" id="KW-1185">Reference proteome</keyword>
<dbReference type="OrthoDB" id="5855582at2759"/>
<name>A0A3P7J7J1_STRVU</name>
<gene>
    <name evidence="2" type="ORF">SVUK_LOCUS7305</name>
</gene>
<feature type="transmembrane region" description="Helical" evidence="1">
    <location>
        <begin position="81"/>
        <end position="99"/>
    </location>
</feature>
<evidence type="ECO:0000313" key="2">
    <source>
        <dbReference type="EMBL" id="VDM72307.1"/>
    </source>
</evidence>
<keyword evidence="1" id="KW-0472">Membrane</keyword>
<dbReference type="EMBL" id="UYYB01024778">
    <property type="protein sequence ID" value="VDM72307.1"/>
    <property type="molecule type" value="Genomic_DNA"/>
</dbReference>
<dbReference type="AlphaFoldDB" id="A0A3P7J7J1"/>